<dbReference type="GO" id="GO:0005737">
    <property type="term" value="C:cytoplasm"/>
    <property type="evidence" value="ECO:0007669"/>
    <property type="project" value="UniProtKB-SubCell"/>
</dbReference>
<evidence type="ECO:0000256" key="5">
    <source>
        <dbReference type="ARBA" id="ARBA00038063"/>
    </source>
</evidence>
<dbReference type="STRING" id="81857.IV38_GL001714"/>
<proteinExistence type="inferred from homology"/>
<keyword evidence="8" id="KW-0963">Cytoplasm</keyword>
<keyword evidence="4 8" id="KW-0694">RNA-binding</keyword>
<evidence type="ECO:0000313" key="10">
    <source>
        <dbReference type="EMBL" id="KRN30654.1"/>
    </source>
</evidence>
<feature type="binding site" evidence="8">
    <location>
        <position position="14"/>
    </location>
    <ligand>
        <name>tRNA</name>
        <dbReference type="ChEBI" id="CHEBI:17843"/>
    </ligand>
</feature>
<dbReference type="PROSITE" id="PS01196">
    <property type="entry name" value="PEPT_TRNA_HYDROL_2"/>
    <property type="match status" value="1"/>
</dbReference>
<dbReference type="AlphaFoldDB" id="A0A0R2FH12"/>
<feature type="site" description="Stabilizes the basic form of H active site to accept a proton" evidence="8">
    <location>
        <position position="91"/>
    </location>
</feature>
<protein>
    <recommendedName>
        <fullName evidence="7 8">Peptidyl-tRNA hydrolase</fullName>
        <shortName evidence="8">Pth</shortName>
        <ecNumber evidence="1 8">3.1.1.29</ecNumber>
    </recommendedName>
</protein>
<dbReference type="GO" id="GO:0006515">
    <property type="term" value="P:protein quality control for misfolded or incompletely synthesized proteins"/>
    <property type="evidence" value="ECO:0007669"/>
    <property type="project" value="UniProtKB-UniRule"/>
</dbReference>
<comment type="caution">
    <text evidence="9">The sequence shown here is derived from an EMBL/GenBank/DDBJ whole genome shotgun (WGS) entry which is preliminary data.</text>
</comment>
<evidence type="ECO:0000313" key="11">
    <source>
        <dbReference type="Proteomes" id="UP000051645"/>
    </source>
</evidence>
<dbReference type="Gene3D" id="3.40.50.1470">
    <property type="entry name" value="Peptidyl-tRNA hydrolase"/>
    <property type="match status" value="1"/>
</dbReference>
<comment type="catalytic activity">
    <reaction evidence="6 8">
        <text>an N-acyl-L-alpha-aminoacyl-tRNA + H2O = an N-acyl-L-amino acid + a tRNA + H(+)</text>
        <dbReference type="Rhea" id="RHEA:54448"/>
        <dbReference type="Rhea" id="RHEA-COMP:10123"/>
        <dbReference type="Rhea" id="RHEA-COMP:13883"/>
        <dbReference type="ChEBI" id="CHEBI:15377"/>
        <dbReference type="ChEBI" id="CHEBI:15378"/>
        <dbReference type="ChEBI" id="CHEBI:59874"/>
        <dbReference type="ChEBI" id="CHEBI:78442"/>
        <dbReference type="ChEBI" id="CHEBI:138191"/>
        <dbReference type="EC" id="3.1.1.29"/>
    </reaction>
</comment>
<dbReference type="FunFam" id="3.40.50.1470:FF:000001">
    <property type="entry name" value="Peptidyl-tRNA hydrolase"/>
    <property type="match status" value="1"/>
</dbReference>
<reference evidence="11 12" key="1">
    <citation type="journal article" date="2015" name="Genome Announc.">
        <title>Expanding the biotechnology potential of lactobacilli through comparative genomics of 213 strains and associated genera.</title>
        <authorList>
            <person name="Sun Z."/>
            <person name="Harris H.M."/>
            <person name="McCann A."/>
            <person name="Guo C."/>
            <person name="Argimon S."/>
            <person name="Zhang W."/>
            <person name="Yang X."/>
            <person name="Jeffery I.B."/>
            <person name="Cooney J.C."/>
            <person name="Kagawa T.F."/>
            <person name="Liu W."/>
            <person name="Song Y."/>
            <person name="Salvetti E."/>
            <person name="Wrobel A."/>
            <person name="Rasinkangas P."/>
            <person name="Parkhill J."/>
            <person name="Rea M.C."/>
            <person name="O'Sullivan O."/>
            <person name="Ritari J."/>
            <person name="Douillard F.P."/>
            <person name="Paul Ross R."/>
            <person name="Yang R."/>
            <person name="Briner A.E."/>
            <person name="Felis G.E."/>
            <person name="de Vos W.M."/>
            <person name="Barrangou R."/>
            <person name="Klaenhammer T.R."/>
            <person name="Caufield P.W."/>
            <person name="Cui Y."/>
            <person name="Zhang H."/>
            <person name="O'Toole P.W."/>
        </authorList>
    </citation>
    <scope>NUCLEOTIDE SEQUENCE [LARGE SCALE GENOMIC DNA]</scope>
    <source>
        <strain evidence="9 12">ATCC BAA-66</strain>
        <strain evidence="10 11">DSM 13344</strain>
    </source>
</reference>
<dbReference type="EMBL" id="JQAZ01000006">
    <property type="protein sequence ID" value="KRN30654.1"/>
    <property type="molecule type" value="Genomic_DNA"/>
</dbReference>
<comment type="function">
    <text evidence="8">Catalyzes the release of premature peptidyl moieties from peptidyl-tRNA molecules trapped in stalled 50S ribosomal subunits, and thus maintains levels of free tRNAs and 50S ribosomes.</text>
</comment>
<dbReference type="CDD" id="cd00462">
    <property type="entry name" value="PTH"/>
    <property type="match status" value="1"/>
</dbReference>
<dbReference type="PATRIC" id="fig|81857.3.peg.1731"/>
<feature type="site" description="Discriminates between blocked and unblocked aminoacyl-tRNA" evidence="8">
    <location>
        <position position="9"/>
    </location>
</feature>
<dbReference type="GO" id="GO:0004045">
    <property type="term" value="F:peptidyl-tRNA hydrolase activity"/>
    <property type="evidence" value="ECO:0007669"/>
    <property type="project" value="UniProtKB-UniRule"/>
</dbReference>
<evidence type="ECO:0000256" key="8">
    <source>
        <dbReference type="HAMAP-Rule" id="MF_00083"/>
    </source>
</evidence>
<dbReference type="RefSeq" id="WP_057770650.1">
    <property type="nucleotide sequence ID" value="NZ_JQAT01000005.1"/>
</dbReference>
<evidence type="ECO:0000256" key="3">
    <source>
        <dbReference type="ARBA" id="ARBA00022801"/>
    </source>
</evidence>
<feature type="binding site" evidence="8">
    <location>
        <position position="64"/>
    </location>
    <ligand>
        <name>tRNA</name>
        <dbReference type="ChEBI" id="CHEBI:17843"/>
    </ligand>
</feature>
<evidence type="ECO:0000256" key="1">
    <source>
        <dbReference type="ARBA" id="ARBA00013260"/>
    </source>
</evidence>
<dbReference type="Proteomes" id="UP000051645">
    <property type="component" value="Unassembled WGS sequence"/>
</dbReference>
<dbReference type="HAMAP" id="MF_00083">
    <property type="entry name" value="Pept_tRNA_hydro_bact"/>
    <property type="match status" value="1"/>
</dbReference>
<comment type="function">
    <text evidence="8">Hydrolyzes ribosome-free peptidyl-tRNAs (with 1 or more amino acids incorporated), which drop off the ribosome during protein synthesis, or as a result of ribosome stalling.</text>
</comment>
<sequence>MKMIVGLGNPGRKYEKTKHNMGFMTIARLADRYNTELTKHEFEAMTGSFRYQGEKILLVKPLTYMNDSGRAVGPLMGYYQIQPDEILVIHDDMDIKLGKIKLREKGSAGGHNGIKSIISVLGTQDFKRCRIGIQHPDKATVVDWVLTPFSKQDQPLAESGLDQATDAASDWIEHGDFQATMNRFNH</sequence>
<dbReference type="GO" id="GO:0000049">
    <property type="term" value="F:tRNA binding"/>
    <property type="evidence" value="ECO:0007669"/>
    <property type="project" value="UniProtKB-UniRule"/>
</dbReference>
<dbReference type="Pfam" id="PF01195">
    <property type="entry name" value="Pept_tRNA_hydro"/>
    <property type="match status" value="1"/>
</dbReference>
<keyword evidence="11" id="KW-1185">Reference proteome</keyword>
<keyword evidence="3 8" id="KW-0378">Hydrolase</keyword>
<dbReference type="GO" id="GO:0072344">
    <property type="term" value="P:rescue of stalled ribosome"/>
    <property type="evidence" value="ECO:0007669"/>
    <property type="project" value="UniProtKB-UniRule"/>
</dbReference>
<comment type="similarity">
    <text evidence="5 8">Belongs to the PTH family.</text>
</comment>
<dbReference type="InterPro" id="IPR018171">
    <property type="entry name" value="Pept_tRNA_hydro_CS"/>
</dbReference>
<keyword evidence="2 8" id="KW-0820">tRNA-binding</keyword>
<evidence type="ECO:0000256" key="6">
    <source>
        <dbReference type="ARBA" id="ARBA00048707"/>
    </source>
</evidence>
<feature type="active site" description="Proton acceptor" evidence="8">
    <location>
        <position position="19"/>
    </location>
</feature>
<feature type="binding site" evidence="8">
    <location>
        <position position="112"/>
    </location>
    <ligand>
        <name>tRNA</name>
        <dbReference type="ChEBI" id="CHEBI:17843"/>
    </ligand>
</feature>
<dbReference type="PANTHER" id="PTHR17224">
    <property type="entry name" value="PEPTIDYL-TRNA HYDROLASE"/>
    <property type="match status" value="1"/>
</dbReference>
<dbReference type="SUPFAM" id="SSF53178">
    <property type="entry name" value="Peptidyl-tRNA hydrolase-like"/>
    <property type="match status" value="1"/>
</dbReference>
<evidence type="ECO:0000313" key="12">
    <source>
        <dbReference type="Proteomes" id="UP000051751"/>
    </source>
</evidence>
<accession>A0A0R2FH12</accession>
<dbReference type="Proteomes" id="UP000051751">
    <property type="component" value="Unassembled WGS sequence"/>
</dbReference>
<evidence type="ECO:0000256" key="2">
    <source>
        <dbReference type="ARBA" id="ARBA00022555"/>
    </source>
</evidence>
<dbReference type="InterPro" id="IPR036416">
    <property type="entry name" value="Pept_tRNA_hydro_sf"/>
</dbReference>
<dbReference type="EC" id="3.1.1.29" evidence="1 8"/>
<evidence type="ECO:0000313" key="9">
    <source>
        <dbReference type="EMBL" id="KRN27875.1"/>
    </source>
</evidence>
<organism evidence="9 12">
    <name type="scientific">Lactobacillus selangorensis</name>
    <dbReference type="NCBI Taxonomy" id="81857"/>
    <lineage>
        <taxon>Bacteria</taxon>
        <taxon>Bacillati</taxon>
        <taxon>Bacillota</taxon>
        <taxon>Bacilli</taxon>
        <taxon>Lactobacillales</taxon>
        <taxon>Lactobacillaceae</taxon>
        <taxon>Lactobacillus</taxon>
    </lineage>
</organism>
<dbReference type="OrthoDB" id="9800507at2"/>
<dbReference type="EMBL" id="JQAT01000005">
    <property type="protein sequence ID" value="KRN27875.1"/>
    <property type="molecule type" value="Genomic_DNA"/>
</dbReference>
<evidence type="ECO:0000256" key="4">
    <source>
        <dbReference type="ARBA" id="ARBA00022884"/>
    </source>
</evidence>
<name>A0A0R2FH12_9LACO</name>
<gene>
    <name evidence="8" type="primary">pth</name>
    <name evidence="9" type="ORF">IV38_GL001714</name>
    <name evidence="10" type="ORF">IV40_GL001841</name>
</gene>
<comment type="subcellular location">
    <subcellularLocation>
        <location evidence="8">Cytoplasm</location>
    </subcellularLocation>
</comment>
<dbReference type="NCBIfam" id="TIGR00447">
    <property type="entry name" value="pth"/>
    <property type="match status" value="1"/>
</dbReference>
<feature type="binding site" evidence="8">
    <location>
        <position position="66"/>
    </location>
    <ligand>
        <name>tRNA</name>
        <dbReference type="ChEBI" id="CHEBI:17843"/>
    </ligand>
</feature>
<dbReference type="InterPro" id="IPR001328">
    <property type="entry name" value="Pept_tRNA_hydro"/>
</dbReference>
<comment type="subunit">
    <text evidence="8">Monomer.</text>
</comment>
<dbReference type="PANTHER" id="PTHR17224:SF1">
    <property type="entry name" value="PEPTIDYL-TRNA HYDROLASE"/>
    <property type="match status" value="1"/>
</dbReference>
<evidence type="ECO:0000256" key="7">
    <source>
        <dbReference type="ARBA" id="ARBA00050038"/>
    </source>
</evidence>